<evidence type="ECO:0000256" key="4">
    <source>
        <dbReference type="PIRSR" id="PIRSR617867-1"/>
    </source>
</evidence>
<feature type="active site" evidence="4">
    <location>
        <position position="26"/>
    </location>
</feature>
<dbReference type="InterPro" id="IPR050438">
    <property type="entry name" value="LMW_PTPase"/>
</dbReference>
<keyword evidence="2" id="KW-0378">Hydrolase</keyword>
<reference evidence="6 7" key="1">
    <citation type="submission" date="2017-09" db="EMBL/GenBank/DDBJ databases">
        <authorList>
            <person name="Ehlers B."/>
            <person name="Leendertz F.H."/>
        </authorList>
    </citation>
    <scope>NUCLEOTIDE SEQUENCE [LARGE SCALE GENOMIC DNA]</scope>
    <source>
        <strain evidence="6 7">DSM 46844</strain>
    </source>
</reference>
<dbReference type="Proteomes" id="UP000219514">
    <property type="component" value="Unassembled WGS sequence"/>
</dbReference>
<name>A0A285EGV6_9ACTN</name>
<sequence length="205" mass="21710">MTAPGAESVPSPGYRLLFVCTGNICRSAAAERLARRQLEALLGAAAASVLVHSAGTRAAVGSAIHPDSASVLRRLGGDDEQFTARRLRRQMVTEADLVLTMTREHRQAVLGLEPRALSRTFTLREAADLVRLLDAPPGTTRTAGDGGPRGLALRMAAARRLRTSSAEDDIVDPMGGPPEAHRRAGESIAECLGPVLDHVVRHLGS</sequence>
<dbReference type="InterPro" id="IPR036196">
    <property type="entry name" value="Ptyr_pPase_sf"/>
</dbReference>
<proteinExistence type="inferred from homology"/>
<dbReference type="PRINTS" id="PR00719">
    <property type="entry name" value="LMWPTPASE"/>
</dbReference>
<evidence type="ECO:0000256" key="1">
    <source>
        <dbReference type="ARBA" id="ARBA00011063"/>
    </source>
</evidence>
<dbReference type="SMART" id="SM00226">
    <property type="entry name" value="LMWPc"/>
    <property type="match status" value="1"/>
</dbReference>
<evidence type="ECO:0000256" key="2">
    <source>
        <dbReference type="ARBA" id="ARBA00022801"/>
    </source>
</evidence>
<dbReference type="SUPFAM" id="SSF52788">
    <property type="entry name" value="Phosphotyrosine protein phosphatases I"/>
    <property type="match status" value="1"/>
</dbReference>
<dbReference type="PANTHER" id="PTHR11717">
    <property type="entry name" value="LOW MOLECULAR WEIGHT PROTEIN TYROSINE PHOSPHATASE"/>
    <property type="match status" value="1"/>
</dbReference>
<dbReference type="GO" id="GO:0004725">
    <property type="term" value="F:protein tyrosine phosphatase activity"/>
    <property type="evidence" value="ECO:0007669"/>
    <property type="project" value="InterPro"/>
</dbReference>
<organism evidence="6 7">
    <name type="scientific">Geodermatophilus sabuli</name>
    <dbReference type="NCBI Taxonomy" id="1564158"/>
    <lineage>
        <taxon>Bacteria</taxon>
        <taxon>Bacillati</taxon>
        <taxon>Actinomycetota</taxon>
        <taxon>Actinomycetes</taxon>
        <taxon>Geodermatophilales</taxon>
        <taxon>Geodermatophilaceae</taxon>
        <taxon>Geodermatophilus</taxon>
    </lineage>
</organism>
<dbReference type="InterPro" id="IPR017867">
    <property type="entry name" value="Tyr_phospatase_low_mol_wt"/>
</dbReference>
<keyword evidence="7" id="KW-1185">Reference proteome</keyword>
<evidence type="ECO:0000259" key="5">
    <source>
        <dbReference type="SMART" id="SM00226"/>
    </source>
</evidence>
<dbReference type="Pfam" id="PF01451">
    <property type="entry name" value="LMWPc"/>
    <property type="match status" value="1"/>
</dbReference>
<accession>A0A285EGV6</accession>
<feature type="domain" description="Phosphotyrosine protein phosphatase I" evidence="5">
    <location>
        <begin position="14"/>
        <end position="198"/>
    </location>
</feature>
<comment type="similarity">
    <text evidence="1">Belongs to the low molecular weight phosphotyrosine protein phosphatase family.</text>
</comment>
<dbReference type="RefSeq" id="WP_172442535.1">
    <property type="nucleotide sequence ID" value="NZ_JACHXB010000001.1"/>
</dbReference>
<dbReference type="AlphaFoldDB" id="A0A285EGV6"/>
<dbReference type="PANTHER" id="PTHR11717:SF31">
    <property type="entry name" value="LOW MOLECULAR WEIGHT PROTEIN-TYROSINE-PHOSPHATASE ETP-RELATED"/>
    <property type="match status" value="1"/>
</dbReference>
<evidence type="ECO:0000256" key="3">
    <source>
        <dbReference type="ARBA" id="ARBA00022912"/>
    </source>
</evidence>
<gene>
    <name evidence="6" type="ORF">SAMN06893097_109298</name>
</gene>
<evidence type="ECO:0000313" key="7">
    <source>
        <dbReference type="Proteomes" id="UP000219514"/>
    </source>
</evidence>
<evidence type="ECO:0000313" key="6">
    <source>
        <dbReference type="EMBL" id="SNX98217.1"/>
    </source>
</evidence>
<feature type="active site" description="Nucleophile" evidence="4">
    <location>
        <position position="20"/>
    </location>
</feature>
<protein>
    <submittedName>
        <fullName evidence="6">Protein-tyrosine phosphatase</fullName>
    </submittedName>
</protein>
<dbReference type="Gene3D" id="3.40.50.2300">
    <property type="match status" value="1"/>
</dbReference>
<dbReference type="InterPro" id="IPR023485">
    <property type="entry name" value="Ptyr_pPase"/>
</dbReference>
<dbReference type="EMBL" id="OBDO01000009">
    <property type="protein sequence ID" value="SNX98217.1"/>
    <property type="molecule type" value="Genomic_DNA"/>
</dbReference>
<keyword evidence="3" id="KW-0904">Protein phosphatase</keyword>